<dbReference type="InterPro" id="IPR000182">
    <property type="entry name" value="GNAT_dom"/>
</dbReference>
<evidence type="ECO:0000313" key="3">
    <source>
        <dbReference type="Proteomes" id="UP000004394"/>
    </source>
</evidence>
<dbReference type="STRING" id="862515.HMPREF0658_1818"/>
<evidence type="ECO:0000313" key="2">
    <source>
        <dbReference type="EMBL" id="EFM01255.1"/>
    </source>
</evidence>
<dbReference type="PANTHER" id="PTHR41368">
    <property type="entry name" value="PROTEIN YGHO"/>
    <property type="match status" value="1"/>
</dbReference>
<dbReference type="RefSeq" id="WP_006950120.1">
    <property type="nucleotide sequence ID" value="NZ_BAJI01000004.1"/>
</dbReference>
<dbReference type="SUPFAM" id="SSF55729">
    <property type="entry name" value="Acyl-CoA N-acyltransferases (Nat)"/>
    <property type="match status" value="1"/>
</dbReference>
<dbReference type="Gene3D" id="3.40.630.30">
    <property type="match status" value="1"/>
</dbReference>
<dbReference type="BioCyc" id="PMAR862515-HMP:GMOO-1844-MONOMER"/>
<dbReference type="eggNOG" id="COG0456">
    <property type="taxonomic scope" value="Bacteria"/>
</dbReference>
<organism evidence="2 3">
    <name type="scientific">Hoylesella marshii DSM 16973 = JCM 13450</name>
    <dbReference type="NCBI Taxonomy" id="862515"/>
    <lineage>
        <taxon>Bacteria</taxon>
        <taxon>Pseudomonadati</taxon>
        <taxon>Bacteroidota</taxon>
        <taxon>Bacteroidia</taxon>
        <taxon>Bacteroidales</taxon>
        <taxon>Prevotellaceae</taxon>
        <taxon>Hoylesella</taxon>
    </lineage>
</organism>
<gene>
    <name evidence="2" type="ORF">HMPREF0658_1818</name>
</gene>
<dbReference type="AlphaFoldDB" id="E0NUG4"/>
<evidence type="ECO:0000259" key="1">
    <source>
        <dbReference type="PROSITE" id="PS51186"/>
    </source>
</evidence>
<comment type="caution">
    <text evidence="2">The sequence shown here is derived from an EMBL/GenBank/DDBJ whole genome shotgun (WGS) entry which is preliminary data.</text>
</comment>
<proteinExistence type="predicted"/>
<keyword evidence="3" id="KW-1185">Reference proteome</keyword>
<reference evidence="2" key="1">
    <citation type="submission" date="2010-07" db="EMBL/GenBank/DDBJ databases">
        <authorList>
            <person name="Muzny D."/>
            <person name="Qin X."/>
            <person name="Deng J."/>
            <person name="Jiang H."/>
            <person name="Liu Y."/>
            <person name="Qu J."/>
            <person name="Song X.-Z."/>
            <person name="Zhang L."/>
            <person name="Thornton R."/>
            <person name="Coyle M."/>
            <person name="Francisco L."/>
            <person name="Jackson L."/>
            <person name="Javaid M."/>
            <person name="Korchina V."/>
            <person name="Kovar C."/>
            <person name="Mata R."/>
            <person name="Mathew T."/>
            <person name="Ngo R."/>
            <person name="Nguyen L."/>
            <person name="Nguyen N."/>
            <person name="Okwuonu G."/>
            <person name="Ongeri F."/>
            <person name="Pham C."/>
            <person name="Simmons D."/>
            <person name="Wilczek-Boney K."/>
            <person name="Hale W."/>
            <person name="Jakkamsetti A."/>
            <person name="Pham P."/>
            <person name="Ruth R."/>
            <person name="San Lucas F."/>
            <person name="Warren J."/>
            <person name="Zhang J."/>
            <person name="Zhao Z."/>
            <person name="Zhou C."/>
            <person name="Zhu D."/>
            <person name="Lee S."/>
            <person name="Bess C."/>
            <person name="Blankenburg K."/>
            <person name="Forbes L."/>
            <person name="Fu Q."/>
            <person name="Gubbala S."/>
            <person name="Hirani K."/>
            <person name="Jayaseelan J.C."/>
            <person name="Lara F."/>
            <person name="Munidasa M."/>
            <person name="Palculict T."/>
            <person name="Patil S."/>
            <person name="Pu L.-L."/>
            <person name="Saada N."/>
            <person name="Tang L."/>
            <person name="Weissenberger G."/>
            <person name="Zhu Y."/>
            <person name="Hemphill L."/>
            <person name="Shang Y."/>
            <person name="Youmans B."/>
            <person name="Ayvaz T."/>
            <person name="Ross M."/>
            <person name="Santibanez J."/>
            <person name="Aqrawi P."/>
            <person name="Gross S."/>
            <person name="Joshi V."/>
            <person name="Fowler G."/>
            <person name="Nazareth L."/>
            <person name="Reid J."/>
            <person name="Worley K."/>
            <person name="Petrosino J."/>
            <person name="Highlander S."/>
            <person name="Gibbs R."/>
        </authorList>
    </citation>
    <scope>NUCLEOTIDE SEQUENCE [LARGE SCALE GENOMIC DNA]</scope>
    <source>
        <strain evidence="2">DSM 16973</strain>
    </source>
</reference>
<name>E0NUG4_9BACT</name>
<dbReference type="Proteomes" id="UP000004394">
    <property type="component" value="Unassembled WGS sequence"/>
</dbReference>
<accession>E0NUG4</accession>
<dbReference type="GO" id="GO:0016747">
    <property type="term" value="F:acyltransferase activity, transferring groups other than amino-acyl groups"/>
    <property type="evidence" value="ECO:0007669"/>
    <property type="project" value="InterPro"/>
</dbReference>
<feature type="domain" description="N-acetyltransferase" evidence="1">
    <location>
        <begin position="4"/>
        <end position="190"/>
    </location>
</feature>
<dbReference type="OrthoDB" id="9806005at2"/>
<dbReference type="InterPro" id="IPR016181">
    <property type="entry name" value="Acyl_CoA_acyltransferase"/>
</dbReference>
<sequence length="381" mass="44445">MSAVEIRKVSTKKDLKAFIEFHYDLYAGNPYDVPNLYSDELNTLSKDKNAAFDFCEAEYFLAYKDNRVVGRIAAIINHKANKKWERKSVRFGWIDFIDDREVSAALLRAVEDYGRAHGMQEIVGPLGFTDMDPEGMLTAGFDHLGTMPTAYNYPYYPKHIEALGGYEKDNDYVEYKMNVPDEIPEKYTKIAQMVSERYNLRIKKLTKKDIFQGGYGTRIFELINATFKDLYGYSELSPRQIRQYVNMYFPYADLNLVTLIEDWNADRKLIGVGITFPSLSRALQRCRRGRLLPFGWYHLLRAIKFHKTDSVDLLLIGVLPEYRAKGANALLFADLIPYYQRYGFKWAESQIEMETNLNVQSQWGPLNPHMHKRRRCYKRAL</sequence>
<dbReference type="EMBL" id="AEEI01000052">
    <property type="protein sequence ID" value="EFM01255.1"/>
    <property type="molecule type" value="Genomic_DNA"/>
</dbReference>
<dbReference type="PANTHER" id="PTHR41368:SF1">
    <property type="entry name" value="PROTEIN YGHO"/>
    <property type="match status" value="1"/>
</dbReference>
<dbReference type="HOGENOM" id="CLU_053649_0_0_10"/>
<dbReference type="PROSITE" id="PS51186">
    <property type="entry name" value="GNAT"/>
    <property type="match status" value="1"/>
</dbReference>
<protein>
    <recommendedName>
        <fullName evidence="1">N-acetyltransferase domain-containing protein</fullName>
    </recommendedName>
</protein>
<dbReference type="InterPro" id="IPR039968">
    <property type="entry name" value="BcerS-like"/>
</dbReference>